<dbReference type="Gene3D" id="3.40.50.12170">
    <property type="entry name" value="Uncharacterised protein PF07075, DUF1343"/>
    <property type="match status" value="1"/>
</dbReference>
<dbReference type="InterPro" id="IPR048503">
    <property type="entry name" value="NamZ_C"/>
</dbReference>
<dbReference type="EMBL" id="RAPY01000003">
    <property type="protein sequence ID" value="RKE49497.1"/>
    <property type="molecule type" value="Genomic_DNA"/>
</dbReference>
<gene>
    <name evidence="3" type="ORF">DFQ12_3616</name>
</gene>
<evidence type="ECO:0000313" key="3">
    <source>
        <dbReference type="EMBL" id="RKE49497.1"/>
    </source>
</evidence>
<comment type="caution">
    <text evidence="3">The sequence shown here is derived from an EMBL/GenBank/DDBJ whole genome shotgun (WGS) entry which is preliminary data.</text>
</comment>
<protein>
    <submittedName>
        <fullName evidence="3">Uncharacterized protein YbbC (DUF1343 family)</fullName>
    </submittedName>
</protein>
<organism evidence="3 4">
    <name type="scientific">Sphingobacterium detergens</name>
    <dbReference type="NCBI Taxonomy" id="1145106"/>
    <lineage>
        <taxon>Bacteria</taxon>
        <taxon>Pseudomonadati</taxon>
        <taxon>Bacteroidota</taxon>
        <taxon>Sphingobacteriia</taxon>
        <taxon>Sphingobacteriales</taxon>
        <taxon>Sphingobacteriaceae</taxon>
        <taxon>Sphingobacterium</taxon>
    </lineage>
</organism>
<dbReference type="AlphaFoldDB" id="A0A420AYH7"/>
<dbReference type="GO" id="GO:0033922">
    <property type="term" value="F:peptidoglycan beta-N-acetylmuramidase activity"/>
    <property type="evidence" value="ECO:0007669"/>
    <property type="project" value="InterPro"/>
</dbReference>
<dbReference type="InterPro" id="IPR008302">
    <property type="entry name" value="NamZ"/>
</dbReference>
<dbReference type="Proteomes" id="UP000286246">
    <property type="component" value="Unassembled WGS sequence"/>
</dbReference>
<name>A0A420AYH7_SPHD1</name>
<feature type="domain" description="Peptidoglycan beta-N-acetylmuramidase NamZ C-terminal" evidence="2">
    <location>
        <begin position="323"/>
        <end position="462"/>
    </location>
</feature>
<dbReference type="Pfam" id="PF07075">
    <property type="entry name" value="NamZ_N"/>
    <property type="match status" value="1"/>
</dbReference>
<reference evidence="3 4" key="1">
    <citation type="submission" date="2018-09" db="EMBL/GenBank/DDBJ databases">
        <title>Genomic Encyclopedia of Type Strains, Phase III (KMG-III): the genomes of soil and plant-associated and newly described type strains.</title>
        <authorList>
            <person name="Whitman W."/>
        </authorList>
    </citation>
    <scope>NUCLEOTIDE SEQUENCE [LARGE SCALE GENOMIC DNA]</scope>
    <source>
        <strain evidence="3 4">CECT 7938</strain>
    </source>
</reference>
<sequence>MEAWVEYLVNTYFILRFLICFVYKTKKSTYFYPDFQLFMHKTAFYAWSNGLFMMKHTLLRLTFVVSLLSLASCGYARRTVVLNETNAMDDVKGSVGATIIPGADQLSLYLPQLKGKKVGIMGNQTSIVGDDKKHLVDVLLENKVDLKFAFAPEHGFRGNVERGEKFGNDIDQKTGLPLFTLYGGNKKQDSIVNSIDVMIFDLQDVGARFYTYITSLHRVMELCAKHNKKLIVLDRPNPNGDQVDGPVRHDDKFKSDVSWHKIAMIHGLTIGELAQMINGERWLENGRQADVQVVKVQNWDHTKMYDLPVIPSPSLPNQLSVRLYLSLCLFEGTDISVGRGTDWPFQVLGYTNPVYGSFTFTPGERHGMSKHVEGKGAMNYGVDLRNLDPDKQKFTLKYLLDFYNKTPDKTTFFARPEFFDKLAGTDQLRKQIIAGESEGQIRASWAADLKVYKQMRKKYLLYSDFE</sequence>
<proteinExistence type="predicted"/>
<dbReference type="InterPro" id="IPR048502">
    <property type="entry name" value="NamZ_N"/>
</dbReference>
<dbReference type="PANTHER" id="PTHR42915">
    <property type="entry name" value="HYPOTHETICAL 460 KDA PROTEIN IN FEUA-SIGW INTERGENIC REGION [PRECURSOR]"/>
    <property type="match status" value="1"/>
</dbReference>
<dbReference type="Pfam" id="PF20732">
    <property type="entry name" value="NamZ_C"/>
    <property type="match status" value="1"/>
</dbReference>
<dbReference type="Gene3D" id="3.90.1150.140">
    <property type="match status" value="1"/>
</dbReference>
<evidence type="ECO:0000259" key="1">
    <source>
        <dbReference type="Pfam" id="PF07075"/>
    </source>
</evidence>
<accession>A0A420AYH7</accession>
<evidence type="ECO:0000313" key="4">
    <source>
        <dbReference type="Proteomes" id="UP000286246"/>
    </source>
</evidence>
<evidence type="ECO:0000259" key="2">
    <source>
        <dbReference type="Pfam" id="PF20732"/>
    </source>
</evidence>
<feature type="domain" description="Peptidoglycan beta-N-acetylmuramidase NamZ N-terminal" evidence="1">
    <location>
        <begin position="118"/>
        <end position="317"/>
    </location>
</feature>
<dbReference type="PANTHER" id="PTHR42915:SF1">
    <property type="entry name" value="PEPTIDOGLYCAN BETA-N-ACETYLMURAMIDASE NAMZ"/>
    <property type="match status" value="1"/>
</dbReference>
<keyword evidence="4" id="KW-1185">Reference proteome</keyword>